<dbReference type="PANTHER" id="PTHR23150">
    <property type="entry name" value="SULFATASE MODIFYING FACTOR 1, 2"/>
    <property type="match status" value="1"/>
</dbReference>
<feature type="domain" description="Sulfatase-modifying factor enzyme-like" evidence="1">
    <location>
        <begin position="273"/>
        <end position="519"/>
    </location>
</feature>
<dbReference type="GO" id="GO:0120147">
    <property type="term" value="F:formylglycine-generating oxidase activity"/>
    <property type="evidence" value="ECO:0007669"/>
    <property type="project" value="TreeGrafter"/>
</dbReference>
<accession>A0A382AYB3</accession>
<gene>
    <name evidence="3" type="ORF">METZ01_LOCUS159394</name>
</gene>
<dbReference type="GO" id="GO:0016052">
    <property type="term" value="P:carbohydrate catabolic process"/>
    <property type="evidence" value="ECO:0007669"/>
    <property type="project" value="InterPro"/>
</dbReference>
<dbReference type="SUPFAM" id="SSF49344">
    <property type="entry name" value="CBD9-like"/>
    <property type="match status" value="1"/>
</dbReference>
<dbReference type="InterPro" id="IPR010502">
    <property type="entry name" value="Carb-bd_dom_fam9"/>
</dbReference>
<dbReference type="GO" id="GO:0004553">
    <property type="term" value="F:hydrolase activity, hydrolyzing O-glycosyl compounds"/>
    <property type="evidence" value="ECO:0007669"/>
    <property type="project" value="InterPro"/>
</dbReference>
<dbReference type="EMBL" id="UINC01027386">
    <property type="protein sequence ID" value="SVB06540.1"/>
    <property type="molecule type" value="Genomic_DNA"/>
</dbReference>
<dbReference type="AlphaFoldDB" id="A0A382AYB3"/>
<feature type="domain" description="Carbohydrate-binding" evidence="2">
    <location>
        <begin position="26"/>
        <end position="177"/>
    </location>
</feature>
<name>A0A382AYB3_9ZZZZ</name>
<dbReference type="InterPro" id="IPR051043">
    <property type="entry name" value="Sulfatase_Mod_Factor_Kinase"/>
</dbReference>
<sequence length="522" mass="59400">MTVRHPDGLFVPRSYVCYRASETIHVDGDLEKPVWQAATWTEAFEDHQAPNAPAPWKLTKAAMLWDDEALYFAARLHEDNVWATITERDTVIYHDNDFEVFLDVDGRGQNYYELEVNALNTVWDMFHPKEYHRRSCLVTAYDIDGLETAVLVQGTLNDSSDTDEGWTVEIKWPWSAITGHIPRDHIPPMSGQMIRVNFSRVQYPTLDGEARRKPGSRCEDWIWNSTNCGDLHIPETWGRVFFSEHTTAEEDDQVEMLAAPTIRPRPTPTPRHVDDMVWIEACDVTMGPDPSDDAASPAHEVQLDGYWIDRYPVTVSQFVKFLNDTGLDEHYVEYMANPDECGIRAVGGGYEVVPGREMHPVVYVTHTAASQYALWYDRLLPTEAQWERAARGLVGRTYPWGEEPPTLERANYDYQYGGTTRVGSFPLGATPEGILDLAGNVKEWCRDEYHSYPGGGPMLEFVNSATDTLDLHQQQALVRELYSVRGGGFSKQEANLPSAYRDADGPGRWFFSLGFRCVREEE</sequence>
<dbReference type="Gene3D" id="3.90.1580.10">
    <property type="entry name" value="paralog of FGE (formylglycine-generating enzyme)"/>
    <property type="match status" value="1"/>
</dbReference>
<dbReference type="InterPro" id="IPR042095">
    <property type="entry name" value="SUMF_sf"/>
</dbReference>
<dbReference type="PANTHER" id="PTHR23150:SF19">
    <property type="entry name" value="FORMYLGLYCINE-GENERATING ENZYME"/>
    <property type="match status" value="1"/>
</dbReference>
<dbReference type="Pfam" id="PF03781">
    <property type="entry name" value="FGE-sulfatase"/>
    <property type="match status" value="1"/>
</dbReference>
<protein>
    <recommendedName>
        <fullName evidence="4">Sulfatase-modifying factor enzyme domain-containing protein</fullName>
    </recommendedName>
</protein>
<evidence type="ECO:0000313" key="3">
    <source>
        <dbReference type="EMBL" id="SVB06540.1"/>
    </source>
</evidence>
<dbReference type="InterPro" id="IPR005532">
    <property type="entry name" value="SUMF_dom"/>
</dbReference>
<dbReference type="Pfam" id="PF06452">
    <property type="entry name" value="CBM9_1"/>
    <property type="match status" value="1"/>
</dbReference>
<dbReference type="Gene3D" id="2.60.40.1190">
    <property type="match status" value="1"/>
</dbReference>
<evidence type="ECO:0008006" key="4">
    <source>
        <dbReference type="Google" id="ProtNLM"/>
    </source>
</evidence>
<dbReference type="GO" id="GO:0030246">
    <property type="term" value="F:carbohydrate binding"/>
    <property type="evidence" value="ECO:0007669"/>
    <property type="project" value="InterPro"/>
</dbReference>
<evidence type="ECO:0000259" key="2">
    <source>
        <dbReference type="Pfam" id="PF06452"/>
    </source>
</evidence>
<organism evidence="3">
    <name type="scientific">marine metagenome</name>
    <dbReference type="NCBI Taxonomy" id="408172"/>
    <lineage>
        <taxon>unclassified sequences</taxon>
        <taxon>metagenomes</taxon>
        <taxon>ecological metagenomes</taxon>
    </lineage>
</organism>
<dbReference type="SUPFAM" id="SSF56436">
    <property type="entry name" value="C-type lectin-like"/>
    <property type="match status" value="1"/>
</dbReference>
<evidence type="ECO:0000259" key="1">
    <source>
        <dbReference type="Pfam" id="PF03781"/>
    </source>
</evidence>
<proteinExistence type="predicted"/>
<dbReference type="InterPro" id="IPR016187">
    <property type="entry name" value="CTDL_fold"/>
</dbReference>
<dbReference type="CDD" id="cd09620">
    <property type="entry name" value="CBM9_like_3"/>
    <property type="match status" value="1"/>
</dbReference>
<reference evidence="3" key="1">
    <citation type="submission" date="2018-05" db="EMBL/GenBank/DDBJ databases">
        <authorList>
            <person name="Lanie J.A."/>
            <person name="Ng W.-L."/>
            <person name="Kazmierczak K.M."/>
            <person name="Andrzejewski T.M."/>
            <person name="Davidsen T.M."/>
            <person name="Wayne K.J."/>
            <person name="Tettelin H."/>
            <person name="Glass J.I."/>
            <person name="Rusch D."/>
            <person name="Podicherti R."/>
            <person name="Tsui H.-C.T."/>
            <person name="Winkler M.E."/>
        </authorList>
    </citation>
    <scope>NUCLEOTIDE SEQUENCE</scope>
</reference>